<evidence type="ECO:0000313" key="2">
    <source>
        <dbReference type="EMBL" id="CAD5947877.1"/>
    </source>
</evidence>
<feature type="domain" description="Histidine kinase/HSP90-like ATPase" evidence="1">
    <location>
        <begin position="17"/>
        <end position="142"/>
    </location>
</feature>
<organism evidence="2 3">
    <name type="scientific">Planktothrix pseudagardhii</name>
    <dbReference type="NCBI Taxonomy" id="132604"/>
    <lineage>
        <taxon>Bacteria</taxon>
        <taxon>Bacillati</taxon>
        <taxon>Cyanobacteriota</taxon>
        <taxon>Cyanophyceae</taxon>
        <taxon>Oscillatoriophycideae</taxon>
        <taxon>Oscillatoriales</taxon>
        <taxon>Microcoleaceae</taxon>
        <taxon>Planktothrix</taxon>
    </lineage>
</organism>
<evidence type="ECO:0000259" key="1">
    <source>
        <dbReference type="Pfam" id="PF13581"/>
    </source>
</evidence>
<keyword evidence="2" id="KW-0808">Transferase</keyword>
<keyword evidence="2" id="KW-0418">Kinase</keyword>
<protein>
    <submittedName>
        <fullName evidence="2">Serine-protein kinase RsbW</fullName>
        <ecNumber evidence="2">2.7.11.1</ecNumber>
    </submittedName>
</protein>
<name>A0A9W4CP00_9CYAN</name>
<sequence length="145" mass="16961">MSNEALLAQSNLQVKTSLTALEDVLKWFDRITSTFLPSDIFHKCQIALTEGFTNAVRHAHRTLPETTPIELEVKVFSPWIEMRIWDWGEPFNLEKALEMMSEMHADPLEHEGGRGLIFMSKLTDELYYTRLDDQRNCLVMRKQIY</sequence>
<dbReference type="GO" id="GO:0004674">
    <property type="term" value="F:protein serine/threonine kinase activity"/>
    <property type="evidence" value="ECO:0007669"/>
    <property type="project" value="UniProtKB-EC"/>
</dbReference>
<reference evidence="2" key="1">
    <citation type="submission" date="2020-09" db="EMBL/GenBank/DDBJ databases">
        <authorList>
            <person name="Blom J."/>
        </authorList>
    </citation>
    <scope>NUCLEOTIDE SEQUENCE</scope>
    <source>
        <strain evidence="2">No.713</strain>
    </source>
</reference>
<dbReference type="SUPFAM" id="SSF55874">
    <property type="entry name" value="ATPase domain of HSP90 chaperone/DNA topoisomerase II/histidine kinase"/>
    <property type="match status" value="1"/>
</dbReference>
<evidence type="ECO:0000313" key="3">
    <source>
        <dbReference type="Proteomes" id="UP001153719"/>
    </source>
</evidence>
<proteinExistence type="predicted"/>
<dbReference type="AlphaFoldDB" id="A0A9W4CP00"/>
<dbReference type="Proteomes" id="UP001153719">
    <property type="component" value="Chromosome"/>
</dbReference>
<dbReference type="KEGG" id="ppsu:NO713_02359"/>
<dbReference type="RefSeq" id="WP_193870642.1">
    <property type="nucleotide sequence ID" value="NZ_LR882967.1"/>
</dbReference>
<dbReference type="EMBL" id="LR882967">
    <property type="protein sequence ID" value="CAD5947877.1"/>
    <property type="molecule type" value="Genomic_DNA"/>
</dbReference>
<dbReference type="CDD" id="cd16936">
    <property type="entry name" value="HATPase_RsbW-like"/>
    <property type="match status" value="1"/>
</dbReference>
<gene>
    <name evidence="2" type="primary">rsbW</name>
    <name evidence="2" type="ORF">NO713_02359</name>
</gene>
<accession>A0A9W4CP00</accession>
<dbReference type="InterPro" id="IPR003594">
    <property type="entry name" value="HATPase_dom"/>
</dbReference>
<dbReference type="Gene3D" id="3.30.565.10">
    <property type="entry name" value="Histidine kinase-like ATPase, C-terminal domain"/>
    <property type="match status" value="1"/>
</dbReference>
<dbReference type="InterPro" id="IPR036890">
    <property type="entry name" value="HATPase_C_sf"/>
</dbReference>
<dbReference type="Pfam" id="PF13581">
    <property type="entry name" value="HATPase_c_2"/>
    <property type="match status" value="1"/>
</dbReference>
<dbReference type="EC" id="2.7.11.1" evidence="2"/>
<keyword evidence="3" id="KW-1185">Reference proteome</keyword>